<dbReference type="WBParaSite" id="ACRNAN_Path_664.g2496.t1">
    <property type="protein sequence ID" value="ACRNAN_Path_664.g2496.t1"/>
    <property type="gene ID" value="ACRNAN_Path_664.g2496"/>
</dbReference>
<proteinExistence type="predicted"/>
<sequence length="37" mass="4133">REESGQQSAQMGDFDEKINTHAAGSNLDTWNKLGLRK</sequence>
<organism evidence="2 3">
    <name type="scientific">Acrobeloides nanus</name>
    <dbReference type="NCBI Taxonomy" id="290746"/>
    <lineage>
        <taxon>Eukaryota</taxon>
        <taxon>Metazoa</taxon>
        <taxon>Ecdysozoa</taxon>
        <taxon>Nematoda</taxon>
        <taxon>Chromadorea</taxon>
        <taxon>Rhabditida</taxon>
        <taxon>Tylenchina</taxon>
        <taxon>Cephalobomorpha</taxon>
        <taxon>Cephaloboidea</taxon>
        <taxon>Cephalobidae</taxon>
        <taxon>Acrobeloides</taxon>
    </lineage>
</organism>
<dbReference type="Proteomes" id="UP000887540">
    <property type="component" value="Unplaced"/>
</dbReference>
<name>A0A914C9N1_9BILA</name>
<evidence type="ECO:0000313" key="2">
    <source>
        <dbReference type="Proteomes" id="UP000887540"/>
    </source>
</evidence>
<accession>A0A914C9N1</accession>
<feature type="compositionally biased region" description="Polar residues" evidence="1">
    <location>
        <begin position="1"/>
        <end position="10"/>
    </location>
</feature>
<reference evidence="3" key="1">
    <citation type="submission" date="2022-11" db="UniProtKB">
        <authorList>
            <consortium name="WormBaseParasite"/>
        </authorList>
    </citation>
    <scope>IDENTIFICATION</scope>
</reference>
<dbReference type="AlphaFoldDB" id="A0A914C9N1"/>
<evidence type="ECO:0000256" key="1">
    <source>
        <dbReference type="SAM" id="MobiDB-lite"/>
    </source>
</evidence>
<feature type="region of interest" description="Disordered" evidence="1">
    <location>
        <begin position="1"/>
        <end position="37"/>
    </location>
</feature>
<protein>
    <submittedName>
        <fullName evidence="3">Uncharacterized protein</fullName>
    </submittedName>
</protein>
<keyword evidence="2" id="KW-1185">Reference proteome</keyword>
<evidence type="ECO:0000313" key="3">
    <source>
        <dbReference type="WBParaSite" id="ACRNAN_Path_664.g2496.t1"/>
    </source>
</evidence>